<accession>A0A1H8KGV0</accession>
<dbReference type="EMBL" id="FODH01000003">
    <property type="protein sequence ID" value="SEN92203.1"/>
    <property type="molecule type" value="Genomic_DNA"/>
</dbReference>
<organism evidence="1 2">
    <name type="scientific">Paenibacillus sophorae</name>
    <dbReference type="NCBI Taxonomy" id="1333845"/>
    <lineage>
        <taxon>Bacteria</taxon>
        <taxon>Bacillati</taxon>
        <taxon>Bacillota</taxon>
        <taxon>Bacilli</taxon>
        <taxon>Bacillales</taxon>
        <taxon>Paenibacillaceae</taxon>
        <taxon>Paenibacillus</taxon>
    </lineage>
</organism>
<evidence type="ECO:0000313" key="2">
    <source>
        <dbReference type="Proteomes" id="UP000198809"/>
    </source>
</evidence>
<protein>
    <submittedName>
        <fullName evidence="1">Uncharacterized protein</fullName>
    </submittedName>
</protein>
<dbReference type="Proteomes" id="UP000198809">
    <property type="component" value="Unassembled WGS sequence"/>
</dbReference>
<evidence type="ECO:0000313" key="1">
    <source>
        <dbReference type="EMBL" id="SEN92203.1"/>
    </source>
</evidence>
<sequence>MIPFQDRFGPRRKRELHRLSDSLDTFYDIAVYMESICNANRIRKTFADPRMVHLGQVHDDSFRLQC</sequence>
<reference evidence="1 2" key="1">
    <citation type="submission" date="2016-10" db="EMBL/GenBank/DDBJ databases">
        <authorList>
            <person name="de Groot N.N."/>
        </authorList>
    </citation>
    <scope>NUCLEOTIDE SEQUENCE [LARGE SCALE GENOMIC DNA]</scope>
    <source>
        <strain evidence="1 2">CGMCC 1.10238</strain>
    </source>
</reference>
<name>A0A1H8KGV0_9BACL</name>
<dbReference type="AlphaFoldDB" id="A0A1H8KGV0"/>
<gene>
    <name evidence="1" type="ORF">SAMN04487895_103443</name>
</gene>
<proteinExistence type="predicted"/>